<protein>
    <recommendedName>
        <fullName evidence="5">Peptidase S74 domain-containing protein</fullName>
    </recommendedName>
</protein>
<feature type="signal peptide" evidence="2">
    <location>
        <begin position="1"/>
        <end position="21"/>
    </location>
</feature>
<name>A0ABM9PN06_9FLAO</name>
<accession>A0ABM9PN06</accession>
<proteinExistence type="predicted"/>
<feature type="coiled-coil region" evidence="1">
    <location>
        <begin position="482"/>
        <end position="529"/>
    </location>
</feature>
<dbReference type="EMBL" id="CAXJRC010000022">
    <property type="protein sequence ID" value="CAL2107105.1"/>
    <property type="molecule type" value="Genomic_DNA"/>
</dbReference>
<keyword evidence="1" id="KW-0175">Coiled coil</keyword>
<keyword evidence="2" id="KW-0732">Signal</keyword>
<keyword evidence="4" id="KW-1185">Reference proteome</keyword>
<feature type="chain" id="PRO_5046097636" description="Peptidase S74 domain-containing protein" evidence="2">
    <location>
        <begin position="22"/>
        <end position="533"/>
    </location>
</feature>
<evidence type="ECO:0000313" key="3">
    <source>
        <dbReference type="EMBL" id="CAL2107105.1"/>
    </source>
</evidence>
<dbReference type="Proteomes" id="UP001497602">
    <property type="component" value="Unassembled WGS sequence"/>
</dbReference>
<evidence type="ECO:0000313" key="4">
    <source>
        <dbReference type="Proteomes" id="UP001497602"/>
    </source>
</evidence>
<dbReference type="RefSeq" id="WP_348738762.1">
    <property type="nucleotide sequence ID" value="NZ_CAXJRC010000022.1"/>
</dbReference>
<gene>
    <name evidence="3" type="ORF">T190115A13A_20385</name>
</gene>
<evidence type="ECO:0000256" key="2">
    <source>
        <dbReference type="SAM" id="SignalP"/>
    </source>
</evidence>
<organism evidence="3 4">
    <name type="scientific">Tenacibaculum vairaonense</name>
    <dbReference type="NCBI Taxonomy" id="3137860"/>
    <lineage>
        <taxon>Bacteria</taxon>
        <taxon>Pseudomonadati</taxon>
        <taxon>Bacteroidota</taxon>
        <taxon>Flavobacteriia</taxon>
        <taxon>Flavobacteriales</taxon>
        <taxon>Flavobacteriaceae</taxon>
        <taxon>Tenacibaculum</taxon>
    </lineage>
</organism>
<sequence length="533" mass="59599">MKTKIKIAIVAMIGISLGLKAQNWNPNGDNTTTGKTTAKEYSFPMVNFDFSKMPRTQISPMSIKLFDDYYTKRPGGTSPDNNSYGTLLAINGRTSHWENNLYFGVTTNKMYFRISKYAQHNAENGVKGDYNNWRTLLDSKSDLISTGVLKLSGNGNHYFSDGNVGIGTESPNSSLTVEGKTNRSLMELKIKNESSTWKDQVKVIGDLNTPYGLAFIGNGHHRGGLYAKNLATGGDGEVTLWSRNNGKIILDGNKVEVKGEINAKEYSFPRTQYDFTKKPRTQIEPITIKLFDDYNNKRIGGKGGPDGNNYGTLLAVNGISNHWESNIYFGSTTKKMYFRTSAWTGQTAENGVKGDFHEWRTLLDSKSHIVSSGLLKISGNGTHLISNGKVGIGTETTGKHKLAVEGSIGAREIKVQKFPNWSDFVFENDYYLPTLKEVENHINTKGHLKDIPSAKEVAKNGFYLGEMDAKLLQKIEELTLYTIEQEKQLTSQNKEIQQLKAQNTKIEQLEKENKVLKSLLERVQKLEEKVNKN</sequence>
<reference evidence="3 4" key="1">
    <citation type="submission" date="2024-05" db="EMBL/GenBank/DDBJ databases">
        <authorList>
            <person name="Duchaud E."/>
        </authorList>
    </citation>
    <scope>NUCLEOTIDE SEQUENCE [LARGE SCALE GENOMIC DNA]</scope>
    <source>
        <strain evidence="3">Ena-SAMPLE-TAB-13-05-2024-13:56:06:370-140305</strain>
    </source>
</reference>
<evidence type="ECO:0000256" key="1">
    <source>
        <dbReference type="SAM" id="Coils"/>
    </source>
</evidence>
<evidence type="ECO:0008006" key="5">
    <source>
        <dbReference type="Google" id="ProtNLM"/>
    </source>
</evidence>
<comment type="caution">
    <text evidence="3">The sequence shown here is derived from an EMBL/GenBank/DDBJ whole genome shotgun (WGS) entry which is preliminary data.</text>
</comment>